<evidence type="ECO:0000313" key="3">
    <source>
        <dbReference type="EMBL" id="SVP92235.1"/>
    </source>
</evidence>
<sequence length="193" mass="22023">MYNVYMLLIPRDSVLRTSLRITSTNVSQTRFLNKKFIAKTFSTLSDQCSTDLGRIRSSLSSLHDDLTFLASSSIKSGCQNLELRYKDPSNSSLNSRLSSMNKCGSEIEKVVYKILDNRVRYNMARNKRVARDANYKFGILGVSLICVFGSLSISLHPLFLIGCGVGAYFYRVVYRQSRLRKGRHIKIQIYYSD</sequence>
<dbReference type="AlphaFoldDB" id="A0A3B0MRA0"/>
<name>A0A3B0MRA0_THEAN</name>
<accession>A0A3B0MRA0</accession>
<dbReference type="VEuPathDB" id="PiroplasmaDB:TA11595"/>
<evidence type="ECO:0000313" key="2">
    <source>
        <dbReference type="EMBL" id="SVP91962.1"/>
    </source>
</evidence>
<proteinExistence type="predicted"/>
<dbReference type="EMBL" id="UIVS01000002">
    <property type="protein sequence ID" value="SVP92235.1"/>
    <property type="molecule type" value="Genomic_DNA"/>
</dbReference>
<gene>
    <name evidence="2" type="ORF">TAT_000202100</name>
    <name evidence="3" type="ORF">TAV_000202400</name>
</gene>
<organism evidence="3">
    <name type="scientific">Theileria annulata</name>
    <dbReference type="NCBI Taxonomy" id="5874"/>
    <lineage>
        <taxon>Eukaryota</taxon>
        <taxon>Sar</taxon>
        <taxon>Alveolata</taxon>
        <taxon>Apicomplexa</taxon>
        <taxon>Aconoidasida</taxon>
        <taxon>Piroplasmida</taxon>
        <taxon>Theileriidae</taxon>
        <taxon>Theileria</taxon>
    </lineage>
</organism>
<keyword evidence="1" id="KW-0472">Membrane</keyword>
<protein>
    <submittedName>
        <fullName evidence="3">Uncharacterized protein</fullName>
    </submittedName>
</protein>
<evidence type="ECO:0000256" key="1">
    <source>
        <dbReference type="SAM" id="Phobius"/>
    </source>
</evidence>
<keyword evidence="1" id="KW-0812">Transmembrane</keyword>
<feature type="transmembrane region" description="Helical" evidence="1">
    <location>
        <begin position="157"/>
        <end position="174"/>
    </location>
</feature>
<keyword evidence="1" id="KW-1133">Transmembrane helix</keyword>
<feature type="transmembrane region" description="Helical" evidence="1">
    <location>
        <begin position="133"/>
        <end position="151"/>
    </location>
</feature>
<reference evidence="3" key="1">
    <citation type="submission" date="2018-07" db="EMBL/GenBank/DDBJ databases">
        <authorList>
            <person name="Quirk P.G."/>
            <person name="Krulwich T.A."/>
        </authorList>
    </citation>
    <scope>NUCLEOTIDE SEQUENCE</scope>
    <source>
        <strain evidence="3">Anand</strain>
    </source>
</reference>
<dbReference type="EMBL" id="UIVT01000002">
    <property type="protein sequence ID" value="SVP91962.1"/>
    <property type="molecule type" value="Genomic_DNA"/>
</dbReference>